<dbReference type="GO" id="GO:0000156">
    <property type="term" value="F:phosphorelay response regulator activity"/>
    <property type="evidence" value="ECO:0007669"/>
    <property type="project" value="TreeGrafter"/>
</dbReference>
<protein>
    <recommendedName>
        <fullName evidence="1">Stage 0 sporulation protein A homolog</fullName>
    </recommendedName>
</protein>
<dbReference type="Pfam" id="PF00072">
    <property type="entry name" value="Response_reg"/>
    <property type="match status" value="1"/>
</dbReference>
<dbReference type="Gene3D" id="1.10.10.10">
    <property type="entry name" value="Winged helix-like DNA-binding domain superfamily/Winged helix DNA-binding domain"/>
    <property type="match status" value="1"/>
</dbReference>
<evidence type="ECO:0000256" key="8">
    <source>
        <dbReference type="PROSITE-ProRule" id="PRU00169"/>
    </source>
</evidence>
<dbReference type="InterPro" id="IPR039420">
    <property type="entry name" value="WalR-like"/>
</dbReference>
<dbReference type="InterPro" id="IPR001867">
    <property type="entry name" value="OmpR/PhoB-type_DNA-bd"/>
</dbReference>
<dbReference type="GO" id="GO:0005829">
    <property type="term" value="C:cytosol"/>
    <property type="evidence" value="ECO:0007669"/>
    <property type="project" value="TreeGrafter"/>
</dbReference>
<reference evidence="12 13" key="1">
    <citation type="submission" date="2018-08" db="EMBL/GenBank/DDBJ databases">
        <title>Form III RuBisCO-mediated autotrophy in Thermodesulfobium bacteria.</title>
        <authorList>
            <person name="Toshchakov S.V."/>
            <person name="Kublanov I.V."/>
            <person name="Frolov E."/>
            <person name="Bonch-Osmolovskaya E.A."/>
            <person name="Tourova T.P."/>
            <person name="Chernych N.A."/>
            <person name="Lebedinsky A.V."/>
        </authorList>
    </citation>
    <scope>NUCLEOTIDE SEQUENCE [LARGE SCALE GENOMIC DNA]</scope>
    <source>
        <strain evidence="12 13">SR</strain>
    </source>
</reference>
<evidence type="ECO:0000256" key="5">
    <source>
        <dbReference type="ARBA" id="ARBA00023125"/>
    </source>
</evidence>
<comment type="function">
    <text evidence="7">May play the central regulatory role in sporulation. It may be an element of the effector pathway responsible for the activation of sporulation genes in response to nutritional stress. Spo0A may act in concert with spo0H (a sigma factor) to control the expression of some genes that are critical to the sporulation process.</text>
</comment>
<dbReference type="Gene3D" id="3.40.50.2300">
    <property type="match status" value="1"/>
</dbReference>
<organism evidence="12 13">
    <name type="scientific">Ammonifex thiophilus</name>
    <dbReference type="NCBI Taxonomy" id="444093"/>
    <lineage>
        <taxon>Bacteria</taxon>
        <taxon>Bacillati</taxon>
        <taxon>Bacillota</taxon>
        <taxon>Clostridia</taxon>
        <taxon>Thermoanaerobacterales</taxon>
        <taxon>Thermoanaerobacteraceae</taxon>
        <taxon>Ammonifex</taxon>
    </lineage>
</organism>
<keyword evidence="6" id="KW-0804">Transcription</keyword>
<sequence length="231" mass="26738">MPLVLVVDDEEHIQKLLHFTLAKEGFQVLVAADGPQALEMARQHRPDVIILDLMLPALDGFTVCELLRRDPGLKEIPVIVLSARGAEEDKVRGLDIGADDYVTKPFSLRELVARVKAQLRRRQSQTEREKLVYGPLVIDRERYAVAWKEHWQYLTPKEFELLYFLAAHPGRVFSREQLLDQIWGYDYLGGPRTVDVHVRYIRQKLEQMPGAPQLIETVRGVGYRFREPAQW</sequence>
<dbReference type="FunFam" id="3.40.50.2300:FF:000001">
    <property type="entry name" value="DNA-binding response regulator PhoB"/>
    <property type="match status" value="1"/>
</dbReference>
<evidence type="ECO:0000259" key="11">
    <source>
        <dbReference type="PROSITE" id="PS51755"/>
    </source>
</evidence>
<accession>A0A3D8P3U6</accession>
<dbReference type="InterPro" id="IPR011006">
    <property type="entry name" value="CheY-like_superfamily"/>
</dbReference>
<dbReference type="CDD" id="cd00383">
    <property type="entry name" value="trans_reg_C"/>
    <property type="match status" value="1"/>
</dbReference>
<dbReference type="SUPFAM" id="SSF46894">
    <property type="entry name" value="C-terminal effector domain of the bipartite response regulators"/>
    <property type="match status" value="1"/>
</dbReference>
<gene>
    <name evidence="12" type="ORF">DXX99_04510</name>
</gene>
<evidence type="ECO:0000256" key="3">
    <source>
        <dbReference type="ARBA" id="ARBA00023012"/>
    </source>
</evidence>
<dbReference type="Pfam" id="PF00486">
    <property type="entry name" value="Trans_reg_C"/>
    <property type="match status" value="1"/>
</dbReference>
<keyword evidence="2 8" id="KW-0597">Phosphoprotein</keyword>
<evidence type="ECO:0000259" key="10">
    <source>
        <dbReference type="PROSITE" id="PS50110"/>
    </source>
</evidence>
<dbReference type="InterPro" id="IPR001789">
    <property type="entry name" value="Sig_transdc_resp-reg_receiver"/>
</dbReference>
<dbReference type="RefSeq" id="WP_115792325.1">
    <property type="nucleotide sequence ID" value="NZ_QSLN01000004.1"/>
</dbReference>
<dbReference type="PROSITE" id="PS51755">
    <property type="entry name" value="OMPR_PHOB"/>
    <property type="match status" value="1"/>
</dbReference>
<evidence type="ECO:0000256" key="6">
    <source>
        <dbReference type="ARBA" id="ARBA00023163"/>
    </source>
</evidence>
<dbReference type="PROSITE" id="PS50110">
    <property type="entry name" value="RESPONSE_REGULATORY"/>
    <property type="match status" value="1"/>
</dbReference>
<dbReference type="Gene3D" id="6.10.250.690">
    <property type="match status" value="1"/>
</dbReference>
<dbReference type="Proteomes" id="UP000256329">
    <property type="component" value="Unassembled WGS sequence"/>
</dbReference>
<dbReference type="GO" id="GO:0000976">
    <property type="term" value="F:transcription cis-regulatory region binding"/>
    <property type="evidence" value="ECO:0007669"/>
    <property type="project" value="TreeGrafter"/>
</dbReference>
<name>A0A3D8P3U6_9THEO</name>
<evidence type="ECO:0000256" key="9">
    <source>
        <dbReference type="PROSITE-ProRule" id="PRU01091"/>
    </source>
</evidence>
<evidence type="ECO:0000313" key="12">
    <source>
        <dbReference type="EMBL" id="RDV83565.1"/>
    </source>
</evidence>
<dbReference type="SMART" id="SM00448">
    <property type="entry name" value="REC"/>
    <property type="match status" value="1"/>
</dbReference>
<dbReference type="GO" id="GO:0032993">
    <property type="term" value="C:protein-DNA complex"/>
    <property type="evidence" value="ECO:0007669"/>
    <property type="project" value="TreeGrafter"/>
</dbReference>
<feature type="domain" description="Response regulatory" evidence="10">
    <location>
        <begin position="3"/>
        <end position="119"/>
    </location>
</feature>
<evidence type="ECO:0000313" key="13">
    <source>
        <dbReference type="Proteomes" id="UP000256329"/>
    </source>
</evidence>
<evidence type="ECO:0000256" key="7">
    <source>
        <dbReference type="ARBA" id="ARBA00024867"/>
    </source>
</evidence>
<dbReference type="InterPro" id="IPR016032">
    <property type="entry name" value="Sig_transdc_resp-reg_C-effctor"/>
</dbReference>
<dbReference type="AlphaFoldDB" id="A0A3D8P3U6"/>
<comment type="caution">
    <text evidence="12">The sequence shown here is derived from an EMBL/GenBank/DDBJ whole genome shotgun (WGS) entry which is preliminary data.</text>
</comment>
<evidence type="ECO:0000256" key="2">
    <source>
        <dbReference type="ARBA" id="ARBA00022553"/>
    </source>
</evidence>
<dbReference type="EMBL" id="QSLN01000004">
    <property type="protein sequence ID" value="RDV83565.1"/>
    <property type="molecule type" value="Genomic_DNA"/>
</dbReference>
<dbReference type="SUPFAM" id="SSF52172">
    <property type="entry name" value="CheY-like"/>
    <property type="match status" value="1"/>
</dbReference>
<evidence type="ECO:0000256" key="4">
    <source>
        <dbReference type="ARBA" id="ARBA00023015"/>
    </source>
</evidence>
<keyword evidence="5 9" id="KW-0238">DNA-binding</keyword>
<dbReference type="SMART" id="SM00862">
    <property type="entry name" value="Trans_reg_C"/>
    <property type="match status" value="1"/>
</dbReference>
<evidence type="ECO:0000256" key="1">
    <source>
        <dbReference type="ARBA" id="ARBA00018672"/>
    </source>
</evidence>
<dbReference type="OrthoDB" id="152576at2"/>
<keyword evidence="13" id="KW-1185">Reference proteome</keyword>
<dbReference type="GO" id="GO:0006355">
    <property type="term" value="P:regulation of DNA-templated transcription"/>
    <property type="evidence" value="ECO:0007669"/>
    <property type="project" value="InterPro"/>
</dbReference>
<dbReference type="PANTHER" id="PTHR48111">
    <property type="entry name" value="REGULATOR OF RPOS"/>
    <property type="match status" value="1"/>
</dbReference>
<dbReference type="PANTHER" id="PTHR48111:SF1">
    <property type="entry name" value="TWO-COMPONENT RESPONSE REGULATOR ORR33"/>
    <property type="match status" value="1"/>
</dbReference>
<dbReference type="InterPro" id="IPR036388">
    <property type="entry name" value="WH-like_DNA-bd_sf"/>
</dbReference>
<dbReference type="FunFam" id="1.10.10.10:FF:000018">
    <property type="entry name" value="DNA-binding response regulator ResD"/>
    <property type="match status" value="1"/>
</dbReference>
<keyword evidence="3" id="KW-0902">Two-component regulatory system</keyword>
<keyword evidence="4" id="KW-0805">Transcription regulation</keyword>
<feature type="DNA-binding region" description="OmpR/PhoB-type" evidence="9">
    <location>
        <begin position="128"/>
        <end position="227"/>
    </location>
</feature>
<proteinExistence type="predicted"/>
<feature type="domain" description="OmpR/PhoB-type" evidence="11">
    <location>
        <begin position="128"/>
        <end position="227"/>
    </location>
</feature>
<feature type="modified residue" description="4-aspartylphosphate" evidence="8">
    <location>
        <position position="52"/>
    </location>
</feature>